<dbReference type="PANTHER" id="PTHR30346">
    <property type="entry name" value="TRANSCRIPTIONAL DUAL REGULATOR HCAR-RELATED"/>
    <property type="match status" value="1"/>
</dbReference>
<dbReference type="STRING" id="545619.SAMN04489860_0833"/>
<evidence type="ECO:0000259" key="5">
    <source>
        <dbReference type="PROSITE" id="PS50931"/>
    </source>
</evidence>
<keyword evidence="3 6" id="KW-0238">DNA-binding</keyword>
<dbReference type="FunFam" id="1.10.10.10:FF:000001">
    <property type="entry name" value="LysR family transcriptional regulator"/>
    <property type="match status" value="1"/>
</dbReference>
<dbReference type="CDD" id="cd08436">
    <property type="entry name" value="PBP2_LTTR_like_3"/>
    <property type="match status" value="1"/>
</dbReference>
<evidence type="ECO:0000313" key="6">
    <source>
        <dbReference type="EMBL" id="SDS11685.1"/>
    </source>
</evidence>
<keyword evidence="7" id="KW-1185">Reference proteome</keyword>
<dbReference type="SUPFAM" id="SSF53850">
    <property type="entry name" value="Periplasmic binding protein-like II"/>
    <property type="match status" value="1"/>
</dbReference>
<organism evidence="6 7">
    <name type="scientific">Paraoerskovia marina</name>
    <dbReference type="NCBI Taxonomy" id="545619"/>
    <lineage>
        <taxon>Bacteria</taxon>
        <taxon>Bacillati</taxon>
        <taxon>Actinomycetota</taxon>
        <taxon>Actinomycetes</taxon>
        <taxon>Micrococcales</taxon>
        <taxon>Cellulomonadaceae</taxon>
        <taxon>Paraoerskovia</taxon>
    </lineage>
</organism>
<evidence type="ECO:0000256" key="3">
    <source>
        <dbReference type="ARBA" id="ARBA00023125"/>
    </source>
</evidence>
<sequence length="299" mass="31927">MLVISSIAKEDRWMELQQLRYVVAVAELSSFTKAAARCFVVQSALSHQVKALEKELGVTLFARTSRRVELTAAGRAFLPGARASLDAAERAGDEAAAAVGEVRGRLTVGMIPTVTAVSVPAVLKEFRDAHPHVRVALQVGGSDTIAAEIAAGETDVGLLGLPAGREPRGVDWRQIGSDRLVAVLARQHRLADHESIGIDDLAQEAFADFPVGSPGRAQSDLAFSAAGISRDVPFEAMSTEILLDLARENLAVTLLPSRYVRADDGLVAVPVVDGPSRVEYLAWSEFNLSPAARAFLRLL</sequence>
<dbReference type="Pfam" id="PF03466">
    <property type="entry name" value="LysR_substrate"/>
    <property type="match status" value="1"/>
</dbReference>
<dbReference type="PRINTS" id="PR00039">
    <property type="entry name" value="HTHLYSR"/>
</dbReference>
<accession>A0A1H1PKU0</accession>
<keyword evidence="4" id="KW-0804">Transcription</keyword>
<dbReference type="InterPro" id="IPR005119">
    <property type="entry name" value="LysR_subst-bd"/>
</dbReference>
<comment type="similarity">
    <text evidence="1">Belongs to the LysR transcriptional regulatory family.</text>
</comment>
<dbReference type="EMBL" id="LT629776">
    <property type="protein sequence ID" value="SDS11685.1"/>
    <property type="molecule type" value="Genomic_DNA"/>
</dbReference>
<feature type="domain" description="HTH lysR-type" evidence="5">
    <location>
        <begin position="14"/>
        <end position="71"/>
    </location>
</feature>
<dbReference type="PROSITE" id="PS50931">
    <property type="entry name" value="HTH_LYSR"/>
    <property type="match status" value="1"/>
</dbReference>
<protein>
    <submittedName>
        <fullName evidence="6">DNA-binding transcriptional regulator, LysR family</fullName>
    </submittedName>
</protein>
<dbReference type="Pfam" id="PF00126">
    <property type="entry name" value="HTH_1"/>
    <property type="match status" value="1"/>
</dbReference>
<name>A0A1H1PKU0_9CELL</name>
<dbReference type="Gene3D" id="3.40.190.290">
    <property type="match status" value="1"/>
</dbReference>
<evidence type="ECO:0000256" key="2">
    <source>
        <dbReference type="ARBA" id="ARBA00023015"/>
    </source>
</evidence>
<dbReference type="AlphaFoldDB" id="A0A1H1PKU0"/>
<dbReference type="InterPro" id="IPR000847">
    <property type="entry name" value="LysR_HTH_N"/>
</dbReference>
<keyword evidence="2" id="KW-0805">Transcription regulation</keyword>
<dbReference type="SUPFAM" id="SSF46785">
    <property type="entry name" value="Winged helix' DNA-binding domain"/>
    <property type="match status" value="1"/>
</dbReference>
<dbReference type="GO" id="GO:0003700">
    <property type="term" value="F:DNA-binding transcription factor activity"/>
    <property type="evidence" value="ECO:0007669"/>
    <property type="project" value="InterPro"/>
</dbReference>
<dbReference type="Gene3D" id="1.10.10.10">
    <property type="entry name" value="Winged helix-like DNA-binding domain superfamily/Winged helix DNA-binding domain"/>
    <property type="match status" value="1"/>
</dbReference>
<gene>
    <name evidence="6" type="ORF">SAMN04489860_0833</name>
</gene>
<dbReference type="PANTHER" id="PTHR30346:SF30">
    <property type="entry name" value="SMALL NEUTRAL PROTEASE REGULATORY PROTEIN"/>
    <property type="match status" value="1"/>
</dbReference>
<evidence type="ECO:0000256" key="1">
    <source>
        <dbReference type="ARBA" id="ARBA00009437"/>
    </source>
</evidence>
<dbReference type="Proteomes" id="UP000185663">
    <property type="component" value="Chromosome I"/>
</dbReference>
<dbReference type="eggNOG" id="COG0583">
    <property type="taxonomic scope" value="Bacteria"/>
</dbReference>
<evidence type="ECO:0000313" key="7">
    <source>
        <dbReference type="Proteomes" id="UP000185663"/>
    </source>
</evidence>
<evidence type="ECO:0000256" key="4">
    <source>
        <dbReference type="ARBA" id="ARBA00023163"/>
    </source>
</evidence>
<reference evidence="6 7" key="1">
    <citation type="submission" date="2016-10" db="EMBL/GenBank/DDBJ databases">
        <authorList>
            <person name="de Groot N.N."/>
        </authorList>
    </citation>
    <scope>NUCLEOTIDE SEQUENCE [LARGE SCALE GENOMIC DNA]</scope>
    <source>
        <strain evidence="6 7">DSM 22126</strain>
    </source>
</reference>
<dbReference type="InterPro" id="IPR036388">
    <property type="entry name" value="WH-like_DNA-bd_sf"/>
</dbReference>
<proteinExistence type="inferred from homology"/>
<dbReference type="GO" id="GO:0032993">
    <property type="term" value="C:protein-DNA complex"/>
    <property type="evidence" value="ECO:0007669"/>
    <property type="project" value="TreeGrafter"/>
</dbReference>
<dbReference type="InterPro" id="IPR036390">
    <property type="entry name" value="WH_DNA-bd_sf"/>
</dbReference>
<dbReference type="GO" id="GO:0003677">
    <property type="term" value="F:DNA binding"/>
    <property type="evidence" value="ECO:0007669"/>
    <property type="project" value="UniProtKB-KW"/>
</dbReference>